<keyword evidence="2" id="KW-1134">Transmembrane beta strand</keyword>
<dbReference type="AlphaFoldDB" id="A0A6G7LPS9"/>
<evidence type="ECO:0000313" key="5">
    <source>
        <dbReference type="Proteomes" id="UP000502117"/>
    </source>
</evidence>
<proteinExistence type="inferred from homology"/>
<dbReference type="Proteomes" id="UP000502117">
    <property type="component" value="Chromosome"/>
</dbReference>
<dbReference type="NCBIfam" id="TIGR01845">
    <property type="entry name" value="outer_NodT"/>
    <property type="match status" value="1"/>
</dbReference>
<dbReference type="KEGG" id="schk:GII14_05850"/>
<keyword evidence="2" id="KW-0472">Membrane</keyword>
<gene>
    <name evidence="4" type="ORF">GII14_05850</name>
</gene>
<dbReference type="InterPro" id="IPR003423">
    <property type="entry name" value="OMP_efflux"/>
</dbReference>
<sequence length="496" mass="53817">MHEKDHGTSSARRRLARAGHETGPSVHHRLVGTLAVAVLAMLSGCASLAPALDPIALPVASNWRTQPDTPGVAAAADLAWREYFTDPALQALIETALENNRDLRVALLRTEEARAAFRIQRAQQAPMVGVGAQHIRTGLPDGLQPLAGRSVLEVNVASVGISSWELDLWGRVRSMKTAALEQWLATEQGRRAAELALITQVADAYLGLRELDERIALARRTVENQQELAQIFQKRLELGHGSRLELTQVRTLLSQGKALQVQLELAREQQRNALALLLGSDPQLPPPSAPMDEALVMPELRPGLPSDLLVNRPDILAAEHALRARQANIGAARAAFFPRIALTGGAGSVSTSLSDLFSSGTRAWLFQPTIELPIFDAGMRQANLDASVVRRDIAIAEYERAIQAAFRDVSDALAARQKLTEQLVVARQAHAEQSERLKLARMLFDAGSAAHLEVLDAERDLLAVEQQLVQVRRAALSSQIGLYAALGGGINQPPKR</sequence>
<dbReference type="GO" id="GO:0015562">
    <property type="term" value="F:efflux transmembrane transporter activity"/>
    <property type="evidence" value="ECO:0007669"/>
    <property type="project" value="InterPro"/>
</dbReference>
<evidence type="ECO:0000313" key="4">
    <source>
        <dbReference type="EMBL" id="QIJ03750.1"/>
    </source>
</evidence>
<dbReference type="Pfam" id="PF02321">
    <property type="entry name" value="OEP"/>
    <property type="match status" value="2"/>
</dbReference>
<evidence type="ECO:0000256" key="2">
    <source>
        <dbReference type="RuleBase" id="RU362097"/>
    </source>
</evidence>
<dbReference type="SUPFAM" id="SSF56954">
    <property type="entry name" value="Outer membrane efflux proteins (OEP)"/>
    <property type="match status" value="1"/>
</dbReference>
<comment type="subcellular location">
    <subcellularLocation>
        <location evidence="2">Cell outer membrane</location>
        <topology evidence="2">Lipid-anchor</topology>
    </subcellularLocation>
</comment>
<organism evidence="4 5">
    <name type="scientific">Shewanella chilikensis</name>
    <dbReference type="NCBI Taxonomy" id="558541"/>
    <lineage>
        <taxon>Bacteria</taxon>
        <taxon>Pseudomonadati</taxon>
        <taxon>Pseudomonadota</taxon>
        <taxon>Gammaproteobacteria</taxon>
        <taxon>Alteromonadales</taxon>
        <taxon>Shewanellaceae</taxon>
        <taxon>Shewanella</taxon>
    </lineage>
</organism>
<dbReference type="RefSeq" id="WP_165564654.1">
    <property type="nucleotide sequence ID" value="NZ_CP045857.1"/>
</dbReference>
<protein>
    <submittedName>
        <fullName evidence="4">Efflux transporter outer membrane subunit</fullName>
    </submittedName>
</protein>
<dbReference type="Gene3D" id="1.20.1600.10">
    <property type="entry name" value="Outer membrane efflux proteins (OEP)"/>
    <property type="match status" value="1"/>
</dbReference>
<dbReference type="InterPro" id="IPR010131">
    <property type="entry name" value="MdtP/NodT-like"/>
</dbReference>
<keyword evidence="2" id="KW-0564">Palmitate</keyword>
<accession>A0A6G7LPS9</accession>
<comment type="similarity">
    <text evidence="1 2">Belongs to the outer membrane factor (OMF) (TC 1.B.17) family.</text>
</comment>
<keyword evidence="2" id="KW-0449">Lipoprotein</keyword>
<name>A0A6G7LPS9_9GAMM</name>
<dbReference type="PANTHER" id="PTHR30203:SF32">
    <property type="entry name" value="CATION EFFLUX SYSTEM PROTEIN CUSC"/>
    <property type="match status" value="1"/>
</dbReference>
<evidence type="ECO:0000256" key="3">
    <source>
        <dbReference type="SAM" id="MobiDB-lite"/>
    </source>
</evidence>
<dbReference type="EMBL" id="CP045857">
    <property type="protein sequence ID" value="QIJ03750.1"/>
    <property type="molecule type" value="Genomic_DNA"/>
</dbReference>
<dbReference type="Gene3D" id="2.20.200.10">
    <property type="entry name" value="Outer membrane efflux proteins (OEP)"/>
    <property type="match status" value="1"/>
</dbReference>
<reference evidence="4 5" key="1">
    <citation type="submission" date="2019-11" db="EMBL/GenBank/DDBJ databases">
        <title>Complete Genome Sequence of Shewanella chilikensis Strain DC57, Isolated from Corroded Seal Rings at a floating production facility in Australia.</title>
        <authorList>
            <person name="Salgar-Chaparro S.J."/>
            <person name="Castillo-Villamizar G.A."/>
            <person name="Poehlein A."/>
            <person name="Daniel R."/>
            <person name="Machuca L."/>
        </authorList>
    </citation>
    <scope>NUCLEOTIDE SEQUENCE [LARGE SCALE GENOMIC DNA]</scope>
    <source>
        <strain evidence="4 5">DC57</strain>
    </source>
</reference>
<keyword evidence="2" id="KW-0812">Transmembrane</keyword>
<evidence type="ECO:0000256" key="1">
    <source>
        <dbReference type="ARBA" id="ARBA00007613"/>
    </source>
</evidence>
<dbReference type="GO" id="GO:0009279">
    <property type="term" value="C:cell outer membrane"/>
    <property type="evidence" value="ECO:0007669"/>
    <property type="project" value="UniProtKB-SubCell"/>
</dbReference>
<dbReference type="PANTHER" id="PTHR30203">
    <property type="entry name" value="OUTER MEMBRANE CATION EFFLUX PROTEIN"/>
    <property type="match status" value="1"/>
</dbReference>
<feature type="region of interest" description="Disordered" evidence="3">
    <location>
        <begin position="1"/>
        <end position="24"/>
    </location>
</feature>